<dbReference type="InterPro" id="IPR001296">
    <property type="entry name" value="Glyco_trans_1"/>
</dbReference>
<organism evidence="2 3">
    <name type="scientific">Candidatus Magasanikbacteria bacterium CG_4_10_14_0_2_um_filter_41_31</name>
    <dbReference type="NCBI Taxonomy" id="1974639"/>
    <lineage>
        <taxon>Bacteria</taxon>
        <taxon>Candidatus Magasanikiibacteriota</taxon>
    </lineage>
</organism>
<protein>
    <recommendedName>
        <fullName evidence="1">Glycosyl transferase family 1 domain-containing protein</fullName>
    </recommendedName>
</protein>
<dbReference type="Proteomes" id="UP000230078">
    <property type="component" value="Unassembled WGS sequence"/>
</dbReference>
<dbReference type="EMBL" id="PFPI01000052">
    <property type="protein sequence ID" value="PIZ92661.1"/>
    <property type="molecule type" value="Genomic_DNA"/>
</dbReference>
<dbReference type="Pfam" id="PF00534">
    <property type="entry name" value="Glycos_transf_1"/>
    <property type="match status" value="1"/>
</dbReference>
<evidence type="ECO:0000313" key="2">
    <source>
        <dbReference type="EMBL" id="PIZ92661.1"/>
    </source>
</evidence>
<accession>A0A2M7V2I4</accession>
<feature type="domain" description="Glycosyl transferase family 1" evidence="1">
    <location>
        <begin position="202"/>
        <end position="366"/>
    </location>
</feature>
<dbReference type="Gene3D" id="3.40.50.2000">
    <property type="entry name" value="Glycogen Phosphorylase B"/>
    <property type="match status" value="2"/>
</dbReference>
<comment type="caution">
    <text evidence="2">The sequence shown here is derived from an EMBL/GenBank/DDBJ whole genome shotgun (WGS) entry which is preliminary data.</text>
</comment>
<evidence type="ECO:0000259" key="1">
    <source>
        <dbReference type="Pfam" id="PF00534"/>
    </source>
</evidence>
<proteinExistence type="predicted"/>
<dbReference type="SUPFAM" id="SSF53756">
    <property type="entry name" value="UDP-Glycosyltransferase/glycogen phosphorylase"/>
    <property type="match status" value="1"/>
</dbReference>
<sequence>MATKEHSLNVLFFSPYFYPYISGLTQYPYRLFMENGLPIKTMCLTFHHDPHLPTDQEMGPLLHVRRMPFLFRISKGFISPQSLVHFWNETKKNDVVMVNLPSFEGLLLSIFAVLQRKPLISLLHCEVLLPFSIPNITINFILNCGVFFQLFLSKKIIVYTEDYYEKKWMYHFFKDKMEVIPPPVHTSAPNASYLKELGIMKNKYKYSIGFCGRIAAEKGIEILIESVSSLKNTIVFFAGPTGKDVIGEEIYYAKIQRLLNMKKIPHVFLGILSAGKLSSFYRIIDVLVLPSLNKTEAFGMVQVEAMLQGTPVIASNLPGVRVPIILTKMGILTAPYNSLEIKDAILEIVNFKEKYSNKELIENAKNIFDSKKTYDSIYSVIKSQMSQIRHSE</sequence>
<dbReference type="GO" id="GO:0016757">
    <property type="term" value="F:glycosyltransferase activity"/>
    <property type="evidence" value="ECO:0007669"/>
    <property type="project" value="InterPro"/>
</dbReference>
<name>A0A2M7V2I4_9BACT</name>
<gene>
    <name evidence="2" type="ORF">COX83_03780</name>
</gene>
<evidence type="ECO:0000313" key="3">
    <source>
        <dbReference type="Proteomes" id="UP000230078"/>
    </source>
</evidence>
<dbReference type="PANTHER" id="PTHR45947:SF3">
    <property type="entry name" value="SULFOQUINOVOSYL TRANSFERASE SQD2"/>
    <property type="match status" value="1"/>
</dbReference>
<reference evidence="3" key="1">
    <citation type="submission" date="2017-09" db="EMBL/GenBank/DDBJ databases">
        <title>Depth-based differentiation of microbial function through sediment-hosted aquifers and enrichment of novel symbionts in the deep terrestrial subsurface.</title>
        <authorList>
            <person name="Probst A.J."/>
            <person name="Ladd B."/>
            <person name="Jarett J.K."/>
            <person name="Geller-Mcgrath D.E."/>
            <person name="Sieber C.M.K."/>
            <person name="Emerson J.B."/>
            <person name="Anantharaman K."/>
            <person name="Thomas B.C."/>
            <person name="Malmstrom R."/>
            <person name="Stieglmeier M."/>
            <person name="Klingl A."/>
            <person name="Woyke T."/>
            <person name="Ryan C.M."/>
            <person name="Banfield J.F."/>
        </authorList>
    </citation>
    <scope>NUCLEOTIDE SEQUENCE [LARGE SCALE GENOMIC DNA]</scope>
</reference>
<dbReference type="InterPro" id="IPR050194">
    <property type="entry name" value="Glycosyltransferase_grp1"/>
</dbReference>
<dbReference type="AlphaFoldDB" id="A0A2M7V2I4"/>
<dbReference type="PANTHER" id="PTHR45947">
    <property type="entry name" value="SULFOQUINOVOSYL TRANSFERASE SQD2"/>
    <property type="match status" value="1"/>
</dbReference>
<dbReference type="CDD" id="cd03801">
    <property type="entry name" value="GT4_PimA-like"/>
    <property type="match status" value="1"/>
</dbReference>